<dbReference type="HOGENOM" id="CLU_2437408_0_0_5"/>
<feature type="chain" id="PRO_5002055549" evidence="2">
    <location>
        <begin position="22"/>
        <end position="90"/>
    </location>
</feature>
<proteinExistence type="predicted"/>
<evidence type="ECO:0000256" key="2">
    <source>
        <dbReference type="SAM" id="SignalP"/>
    </source>
</evidence>
<dbReference type="KEGG" id="mcg:GL4_0951"/>
<feature type="signal peptide" evidence="2">
    <location>
        <begin position="1"/>
        <end position="21"/>
    </location>
</feature>
<feature type="region of interest" description="Disordered" evidence="1">
    <location>
        <begin position="40"/>
        <end position="90"/>
    </location>
</feature>
<sequence length="90" mass="9473">MNAVAWMGVAALAIAAGPAFALPTHDLKAPSLVVPVQDEEDMEVQRDLEPDEVPATKSGGEMMPAPDRAKTTGGGNVEDEELQRDLETGD</sequence>
<keyword evidence="2" id="KW-0732">Signal</keyword>
<dbReference type="Proteomes" id="UP000031643">
    <property type="component" value="Chromosome"/>
</dbReference>
<dbReference type="EMBL" id="AP014648">
    <property type="protein sequence ID" value="BAQ16411.1"/>
    <property type="molecule type" value="Genomic_DNA"/>
</dbReference>
<dbReference type="AlphaFoldDB" id="A0A0A8K0Y1"/>
<gene>
    <name evidence="3" type="ORF">GL4_0951</name>
</gene>
<evidence type="ECO:0000256" key="1">
    <source>
        <dbReference type="SAM" id="MobiDB-lite"/>
    </source>
</evidence>
<accession>A0A0A8K0Y1</accession>
<evidence type="ECO:0000313" key="3">
    <source>
        <dbReference type="EMBL" id="BAQ16411.1"/>
    </source>
</evidence>
<reference evidence="3 4" key="1">
    <citation type="submission" date="2014-09" db="EMBL/GenBank/DDBJ databases">
        <title>Genome sequencing of Methyloceanibacter caenitepidi Gela4.</title>
        <authorList>
            <person name="Takeuchi M."/>
            <person name="Susumu S."/>
            <person name="Kamagata Y."/>
            <person name="Oshima K."/>
            <person name="Hattori M."/>
            <person name="Iwasaki W."/>
        </authorList>
    </citation>
    <scope>NUCLEOTIDE SEQUENCE [LARGE SCALE GENOMIC DNA]</scope>
    <source>
        <strain evidence="3 4">Gela4</strain>
    </source>
</reference>
<name>A0A0A8K0Y1_9HYPH</name>
<protein>
    <submittedName>
        <fullName evidence="3">Uncharacterized protein</fullName>
    </submittedName>
</protein>
<organism evidence="3 4">
    <name type="scientific">Methyloceanibacter caenitepidi</name>
    <dbReference type="NCBI Taxonomy" id="1384459"/>
    <lineage>
        <taxon>Bacteria</taxon>
        <taxon>Pseudomonadati</taxon>
        <taxon>Pseudomonadota</taxon>
        <taxon>Alphaproteobacteria</taxon>
        <taxon>Hyphomicrobiales</taxon>
        <taxon>Hyphomicrobiaceae</taxon>
        <taxon>Methyloceanibacter</taxon>
    </lineage>
</organism>
<evidence type="ECO:0000313" key="4">
    <source>
        <dbReference type="Proteomes" id="UP000031643"/>
    </source>
</evidence>
<keyword evidence="4" id="KW-1185">Reference proteome</keyword>